<name>A0A364NM06_9GAMM</name>
<dbReference type="RefSeq" id="WP_112159229.1">
    <property type="nucleotide sequence ID" value="NZ_QKRX01000006.1"/>
</dbReference>
<gene>
    <name evidence="3" type="ORF">DN062_10245</name>
</gene>
<protein>
    <recommendedName>
        <fullName evidence="2">Transposase (putative) YhgA-like domain-containing protein</fullName>
    </recommendedName>
</protein>
<dbReference type="OrthoDB" id="5562276at2"/>
<comment type="caution">
    <text evidence="3">The sequence shown here is derived from an EMBL/GenBank/DDBJ whole genome shotgun (WGS) entry which is preliminary data.</text>
</comment>
<sequence>MAKHYDTAYKEVFSYPEFVQQLIEGFIPSEIANIMDFSTLTIHSGNYITPLFEEKLEDVVWSVDKITAIIQASPHKERIDRVVTRWIKRHLSYLGAEIKLDRLNSLVEDKDMLAENLENLVKKERNTARMEGRLEGHMEGRTEARCEVARNLIKLTEMDDAMIAEIAGLPVKVVTELRSTSKH</sequence>
<reference evidence="3 4" key="1">
    <citation type="submission" date="2018-06" db="EMBL/GenBank/DDBJ databases">
        <title>Nitrincola tibetense sp. nov., isolated from Lake XuguoCo on Tibetan Plateau.</title>
        <authorList>
            <person name="Xing P."/>
        </authorList>
    </citation>
    <scope>NUCLEOTIDE SEQUENCE [LARGE SCALE GENOMIC DNA]</scope>
    <source>
        <strain evidence="4">xg18</strain>
    </source>
</reference>
<feature type="coiled-coil region" evidence="1">
    <location>
        <begin position="100"/>
        <end position="127"/>
    </location>
</feature>
<accession>A0A364NM06</accession>
<feature type="domain" description="Transposase (putative) YhgA-like" evidence="2">
    <location>
        <begin position="4"/>
        <end position="64"/>
    </location>
</feature>
<evidence type="ECO:0000313" key="3">
    <source>
        <dbReference type="EMBL" id="RAU18149.1"/>
    </source>
</evidence>
<evidence type="ECO:0000313" key="4">
    <source>
        <dbReference type="Proteomes" id="UP000250744"/>
    </source>
</evidence>
<dbReference type="EMBL" id="QKRX01000006">
    <property type="protein sequence ID" value="RAU18149.1"/>
    <property type="molecule type" value="Genomic_DNA"/>
</dbReference>
<keyword evidence="4" id="KW-1185">Reference proteome</keyword>
<dbReference type="Pfam" id="PF04754">
    <property type="entry name" value="Transposase_31"/>
    <property type="match status" value="1"/>
</dbReference>
<dbReference type="AlphaFoldDB" id="A0A364NM06"/>
<dbReference type="Proteomes" id="UP000250744">
    <property type="component" value="Unassembled WGS sequence"/>
</dbReference>
<keyword evidence="1" id="KW-0175">Coiled coil</keyword>
<evidence type="ECO:0000259" key="2">
    <source>
        <dbReference type="Pfam" id="PF04754"/>
    </source>
</evidence>
<dbReference type="InterPro" id="IPR006842">
    <property type="entry name" value="Transposase_31"/>
</dbReference>
<proteinExistence type="predicted"/>
<organism evidence="3 4">
    <name type="scientific">Nitrincola tibetensis</name>
    <dbReference type="NCBI Taxonomy" id="2219697"/>
    <lineage>
        <taxon>Bacteria</taxon>
        <taxon>Pseudomonadati</taxon>
        <taxon>Pseudomonadota</taxon>
        <taxon>Gammaproteobacteria</taxon>
        <taxon>Oceanospirillales</taxon>
        <taxon>Oceanospirillaceae</taxon>
        <taxon>Nitrincola</taxon>
    </lineage>
</organism>
<evidence type="ECO:0000256" key="1">
    <source>
        <dbReference type="SAM" id="Coils"/>
    </source>
</evidence>